<feature type="domain" description="Ppx/GppA phosphatase N-terminal" evidence="2">
    <location>
        <begin position="17"/>
        <end position="294"/>
    </location>
</feature>
<keyword evidence="4" id="KW-1185">Reference proteome</keyword>
<dbReference type="CDD" id="cd24052">
    <property type="entry name" value="ASKHA_NBD_HpPPX-GppA-like"/>
    <property type="match status" value="1"/>
</dbReference>
<dbReference type="InterPro" id="IPR050273">
    <property type="entry name" value="GppA/Ppx_hydrolase"/>
</dbReference>
<dbReference type="SUPFAM" id="SSF53067">
    <property type="entry name" value="Actin-like ATPase domain"/>
    <property type="match status" value="2"/>
</dbReference>
<dbReference type="Proteomes" id="UP000464754">
    <property type="component" value="Chromosome"/>
</dbReference>
<name>A0A6N4TLU8_9FIRM</name>
<dbReference type="Gene3D" id="3.30.420.40">
    <property type="match status" value="1"/>
</dbReference>
<dbReference type="RefSeq" id="WP_118276851.1">
    <property type="nucleotide sequence ID" value="NZ_AP019695.1"/>
</dbReference>
<dbReference type="InterPro" id="IPR003695">
    <property type="entry name" value="Ppx_GppA_N"/>
</dbReference>
<sequence length="300" mass="34019">MNFGVIDVGANSVRMNVYQYENKGFDILFSKKKTLGIVSYINDGKMSEKGIQILCRCLHDFQLTLSHLHIASLHVFATLPLRNIKNTTVVLQKIFERTGIRVHVLSGEDEGRLSFEGASIYSKLQKGLFLDVGGGSTEIVSFQDCQMHNVYSISSGSLSLFRTYVSEILPNEKQQKEIIEAMLRELREKDPNKEYASETMLAAGGSARACAALLKDLHMIESTKEEIPCEKLQELITYLNREDAIRIILRCEPERIHTFFPGLLILYSTANYYGCKKMQISKYGVREGYVLKKILPNARF</sequence>
<accession>A0A6N4TLU8</accession>
<dbReference type="EMBL" id="AP019695">
    <property type="protein sequence ID" value="BBK23697.1"/>
    <property type="molecule type" value="Genomic_DNA"/>
</dbReference>
<protein>
    <recommendedName>
        <fullName evidence="2">Ppx/GppA phosphatase N-terminal domain-containing protein</fullName>
    </recommendedName>
</protein>
<dbReference type="PANTHER" id="PTHR30005:SF0">
    <property type="entry name" value="RETROGRADE REGULATION PROTEIN 2"/>
    <property type="match status" value="1"/>
</dbReference>
<evidence type="ECO:0000313" key="3">
    <source>
        <dbReference type="EMBL" id="BBK23697.1"/>
    </source>
</evidence>
<comment type="similarity">
    <text evidence="1">Belongs to the GppA/Ppx family.</text>
</comment>
<dbReference type="InterPro" id="IPR043129">
    <property type="entry name" value="ATPase_NBD"/>
</dbReference>
<dbReference type="PANTHER" id="PTHR30005">
    <property type="entry name" value="EXOPOLYPHOSPHATASE"/>
    <property type="match status" value="1"/>
</dbReference>
<proteinExistence type="inferred from homology"/>
<dbReference type="AlphaFoldDB" id="A0A6N4TLU8"/>
<evidence type="ECO:0000256" key="1">
    <source>
        <dbReference type="ARBA" id="ARBA00007125"/>
    </source>
</evidence>
<gene>
    <name evidence="3" type="ORF">Aargi30884_26000</name>
</gene>
<organism evidence="3 4">
    <name type="scientific">Amedibacterium intestinale</name>
    <dbReference type="NCBI Taxonomy" id="2583452"/>
    <lineage>
        <taxon>Bacteria</taxon>
        <taxon>Bacillati</taxon>
        <taxon>Bacillota</taxon>
        <taxon>Erysipelotrichia</taxon>
        <taxon>Erysipelotrichales</taxon>
        <taxon>Erysipelotrichaceae</taxon>
        <taxon>Amedibacterium</taxon>
    </lineage>
</organism>
<evidence type="ECO:0000313" key="4">
    <source>
        <dbReference type="Proteomes" id="UP000464754"/>
    </source>
</evidence>
<dbReference type="Gene3D" id="3.30.420.150">
    <property type="entry name" value="Exopolyphosphatase. Domain 2"/>
    <property type="match status" value="1"/>
</dbReference>
<reference evidence="4" key="1">
    <citation type="submission" date="2019-05" db="EMBL/GenBank/DDBJ databases">
        <title>Complete genome sequencing of Absiella argi strain JCM 30884.</title>
        <authorList>
            <person name="Sakamoto M."/>
            <person name="Murakami T."/>
            <person name="Mori H."/>
        </authorList>
    </citation>
    <scope>NUCLEOTIDE SEQUENCE [LARGE SCALE GENOMIC DNA]</scope>
    <source>
        <strain evidence="4">JCM 30884</strain>
    </source>
</reference>
<dbReference type="KEGG" id="aarg:Aargi30884_26000"/>
<evidence type="ECO:0000259" key="2">
    <source>
        <dbReference type="Pfam" id="PF02541"/>
    </source>
</evidence>
<dbReference type="Pfam" id="PF02541">
    <property type="entry name" value="Ppx-GppA"/>
    <property type="match status" value="1"/>
</dbReference>